<sequence length="135" mass="15327">MNLWNDEGIYSQLNRYSRDILALAEVRWTGVGNTTDEGHKLWYSEDDTKHKHATGFIVNKAKLSSAISCMSVSSRLINTRVAARVQNISIIQVYAPTLEYDEDNVVEEFYEDLKRITKAAPNKDIFIKDILGDGT</sequence>
<evidence type="ECO:0000313" key="1">
    <source>
        <dbReference type="EMBL" id="CAI9726773.1"/>
    </source>
</evidence>
<name>A0AA36F9D1_OCTVU</name>
<keyword evidence="2" id="KW-1185">Reference proteome</keyword>
<protein>
    <recommendedName>
        <fullName evidence="3">Craniofacial development protein 2-like</fullName>
    </recommendedName>
</protein>
<dbReference type="SUPFAM" id="SSF56219">
    <property type="entry name" value="DNase I-like"/>
    <property type="match status" value="1"/>
</dbReference>
<proteinExistence type="predicted"/>
<reference evidence="1" key="1">
    <citation type="submission" date="2023-08" db="EMBL/GenBank/DDBJ databases">
        <authorList>
            <person name="Alioto T."/>
            <person name="Alioto T."/>
            <person name="Gomez Garrido J."/>
        </authorList>
    </citation>
    <scope>NUCLEOTIDE SEQUENCE</scope>
</reference>
<dbReference type="AlphaFoldDB" id="A0AA36F9D1"/>
<evidence type="ECO:0008006" key="3">
    <source>
        <dbReference type="Google" id="ProtNLM"/>
    </source>
</evidence>
<evidence type="ECO:0000313" key="2">
    <source>
        <dbReference type="Proteomes" id="UP001162480"/>
    </source>
</evidence>
<dbReference type="Gene3D" id="3.60.10.10">
    <property type="entry name" value="Endonuclease/exonuclease/phosphatase"/>
    <property type="match status" value="1"/>
</dbReference>
<dbReference type="EMBL" id="OX597821">
    <property type="protein sequence ID" value="CAI9726773.1"/>
    <property type="molecule type" value="Genomic_DNA"/>
</dbReference>
<organism evidence="1 2">
    <name type="scientific">Octopus vulgaris</name>
    <name type="common">Common octopus</name>
    <dbReference type="NCBI Taxonomy" id="6645"/>
    <lineage>
        <taxon>Eukaryota</taxon>
        <taxon>Metazoa</taxon>
        <taxon>Spiralia</taxon>
        <taxon>Lophotrochozoa</taxon>
        <taxon>Mollusca</taxon>
        <taxon>Cephalopoda</taxon>
        <taxon>Coleoidea</taxon>
        <taxon>Octopodiformes</taxon>
        <taxon>Octopoda</taxon>
        <taxon>Incirrata</taxon>
        <taxon>Octopodidae</taxon>
        <taxon>Octopus</taxon>
    </lineage>
</organism>
<dbReference type="InterPro" id="IPR036691">
    <property type="entry name" value="Endo/exonu/phosph_ase_sf"/>
</dbReference>
<gene>
    <name evidence="1" type="ORF">OCTVUL_1B018270</name>
</gene>
<accession>A0AA36F9D1</accession>
<dbReference type="Proteomes" id="UP001162480">
    <property type="component" value="Chromosome 8"/>
</dbReference>